<evidence type="ECO:0000313" key="4">
    <source>
        <dbReference type="Proteomes" id="UP000239724"/>
    </source>
</evidence>
<dbReference type="AlphaFoldDB" id="A0A2S6N693"/>
<dbReference type="InterPro" id="IPR052350">
    <property type="entry name" value="Metallo-dep_Lactonases"/>
</dbReference>
<dbReference type="EMBL" id="NHRY01000216">
    <property type="protein sequence ID" value="PPQ30130.1"/>
    <property type="molecule type" value="Genomic_DNA"/>
</dbReference>
<comment type="caution">
    <text evidence="3">The sequence shown here is derived from an EMBL/GenBank/DDBJ whole genome shotgun (WGS) entry which is preliminary data.</text>
</comment>
<accession>A0A2S6N693</accession>
<proteinExistence type="inferred from homology"/>
<dbReference type="Proteomes" id="UP000239724">
    <property type="component" value="Unassembled WGS sequence"/>
</dbReference>
<evidence type="ECO:0000256" key="1">
    <source>
        <dbReference type="ARBA" id="ARBA00038310"/>
    </source>
</evidence>
<evidence type="ECO:0000259" key="2">
    <source>
        <dbReference type="Pfam" id="PF04909"/>
    </source>
</evidence>
<dbReference type="SUPFAM" id="SSF51556">
    <property type="entry name" value="Metallo-dependent hydrolases"/>
    <property type="match status" value="1"/>
</dbReference>
<dbReference type="InterPro" id="IPR006680">
    <property type="entry name" value="Amidohydro-rel"/>
</dbReference>
<organism evidence="3 4">
    <name type="scientific">Rhodopila globiformis</name>
    <name type="common">Rhodopseudomonas globiformis</name>
    <dbReference type="NCBI Taxonomy" id="1071"/>
    <lineage>
        <taxon>Bacteria</taxon>
        <taxon>Pseudomonadati</taxon>
        <taxon>Pseudomonadota</taxon>
        <taxon>Alphaproteobacteria</taxon>
        <taxon>Acetobacterales</taxon>
        <taxon>Acetobacteraceae</taxon>
        <taxon>Rhodopila</taxon>
    </lineage>
</organism>
<sequence length="270" mass="30863">MRIIDAQVHIWGSGKPSGQHRQTSRFTAEELLLEMGQAGVDGAVLHPPSWDPHSNELAIDAVVQHPGKFCILGWFPLDDPSQRERIETWKQQPGMLGLRWSLTREGQEHWHKDGTMDWLWPAAEKAGLPVATMAWRFLKQFRQIAERHPHLKLIVDHLGLVRSAHGAAAFATLDDLLPLAKLPNVAIKATGAPGYAKEAYPFRDIHDGLHRIYDAFGPKRFFWGTDITRMPCSYKQCVTMFTEELPWLRGKELEWVMGKGVKEWLGWKRH</sequence>
<dbReference type="PANTHER" id="PTHR43569:SF2">
    <property type="entry name" value="AMIDOHYDROLASE-RELATED DOMAIN-CONTAINING PROTEIN"/>
    <property type="match status" value="1"/>
</dbReference>
<dbReference type="PANTHER" id="PTHR43569">
    <property type="entry name" value="AMIDOHYDROLASE"/>
    <property type="match status" value="1"/>
</dbReference>
<dbReference type="Gene3D" id="3.20.20.140">
    <property type="entry name" value="Metal-dependent hydrolases"/>
    <property type="match status" value="1"/>
</dbReference>
<dbReference type="OrthoDB" id="7183088at2"/>
<comment type="similarity">
    <text evidence="1">Belongs to the metallo-dependent hydrolases superfamily.</text>
</comment>
<feature type="domain" description="Amidohydrolase-related" evidence="2">
    <location>
        <begin position="4"/>
        <end position="226"/>
    </location>
</feature>
<gene>
    <name evidence="3" type="ORF">CCS01_19720</name>
</gene>
<evidence type="ECO:0000313" key="3">
    <source>
        <dbReference type="EMBL" id="PPQ30130.1"/>
    </source>
</evidence>
<dbReference type="GO" id="GO:0016787">
    <property type="term" value="F:hydrolase activity"/>
    <property type="evidence" value="ECO:0007669"/>
    <property type="project" value="InterPro"/>
</dbReference>
<keyword evidence="4" id="KW-1185">Reference proteome</keyword>
<reference evidence="3 4" key="1">
    <citation type="journal article" date="2018" name="Arch. Microbiol.">
        <title>New insights into the metabolic potential of the phototrophic purple bacterium Rhodopila globiformis DSM 161(T) from its draft genome sequence and evidence for a vanadium-dependent nitrogenase.</title>
        <authorList>
            <person name="Imhoff J.F."/>
            <person name="Rahn T."/>
            <person name="Kunzel S."/>
            <person name="Neulinger S.C."/>
        </authorList>
    </citation>
    <scope>NUCLEOTIDE SEQUENCE [LARGE SCALE GENOMIC DNA]</scope>
    <source>
        <strain evidence="3 4">DSM 161</strain>
    </source>
</reference>
<dbReference type="Pfam" id="PF04909">
    <property type="entry name" value="Amidohydro_2"/>
    <property type="match status" value="1"/>
</dbReference>
<dbReference type="RefSeq" id="WP_104520535.1">
    <property type="nucleotide sequence ID" value="NZ_NHRY01000216.1"/>
</dbReference>
<dbReference type="InterPro" id="IPR032466">
    <property type="entry name" value="Metal_Hydrolase"/>
</dbReference>
<protein>
    <recommendedName>
        <fullName evidence="2">Amidohydrolase-related domain-containing protein</fullName>
    </recommendedName>
</protein>
<name>A0A2S6N693_RHOGL</name>